<dbReference type="GO" id="GO:0005886">
    <property type="term" value="C:plasma membrane"/>
    <property type="evidence" value="ECO:0007669"/>
    <property type="project" value="TreeGrafter"/>
</dbReference>
<feature type="chain" id="PRO_5035288977" evidence="7">
    <location>
        <begin position="25"/>
        <end position="567"/>
    </location>
</feature>
<keyword evidence="3" id="KW-0201">Cytochrome c-type biogenesis</keyword>
<name>A0A8J7A561_9CYAN</name>
<dbReference type="PANTHER" id="PTHR30071">
    <property type="entry name" value="HEME EXPORTER PROTEIN C"/>
    <property type="match status" value="1"/>
</dbReference>
<keyword evidence="2 6" id="KW-0812">Transmembrane</keyword>
<comment type="caution">
    <text evidence="9">The sequence shown here is derived from an EMBL/GenBank/DDBJ whole genome shotgun (WGS) entry which is preliminary data.</text>
</comment>
<dbReference type="RefSeq" id="WP_193905242.1">
    <property type="nucleotide sequence ID" value="NZ_JADEXG010000007.1"/>
</dbReference>
<sequence>MKLLKFAIGLCLGLLLIAAPLSQFQPSALDALETMTVQQGGRKKPLDTVAQETVAKIHGSTTYLHDGIRESSMETFLSLWLNNRNWNEEPFVLLSYRPLKEQVGLDPDQKHFSFETLMRNQALGAVVREAHQVEIRGEDLTRDQREAITLEDRLTLMLETVSDDAIAIVPHPTDIKGKWVGITEGQSLYPAESVAPLLANFATIKQTFLSGTRHLPLLAPLAASLKSGLTALSPEVYPADSVMRREVFFNHFHPFAKAWQLYGIAFIFMLAALWIKPLELYWSAIGLFVAGVAVQSYGFWLRMQIAGRPPVTNMYESVVWVGFGIAAIALIFELIYRSKYYLLAAAPLSVVCLILADSLPAVLDPSISPLVPVLRDNFWLSIHVPTIALSYASFALALGLGHVALGSYLFTPQAKSRIQLLSQLNYRVLQVGVLLLTTGIILGGIWAHFSWGRFWGWDPKETWALIALLCYLVPLHGRLVGWIGNFGISVASVVAFNAVLMAWYGVNFVLGTGLHSYGFGTGGSELVIASVVGLDLLFVLITAARYQGWLIKSGEPDSAVSPNPFGS</sequence>
<feature type="signal peptide" evidence="7">
    <location>
        <begin position="1"/>
        <end position="24"/>
    </location>
</feature>
<gene>
    <name evidence="9" type="primary">ccsA</name>
    <name evidence="9" type="ORF">IQ241_04580</name>
</gene>
<dbReference type="GO" id="GO:0017004">
    <property type="term" value="P:cytochrome complex assembly"/>
    <property type="evidence" value="ECO:0007669"/>
    <property type="project" value="UniProtKB-KW"/>
</dbReference>
<proteinExistence type="predicted"/>
<evidence type="ECO:0000313" key="9">
    <source>
        <dbReference type="EMBL" id="MBE9076577.1"/>
    </source>
</evidence>
<organism evidence="9 10">
    <name type="scientific">Vasconcelosia minhoensis LEGE 07310</name>
    <dbReference type="NCBI Taxonomy" id="915328"/>
    <lineage>
        <taxon>Bacteria</taxon>
        <taxon>Bacillati</taxon>
        <taxon>Cyanobacteriota</taxon>
        <taxon>Cyanophyceae</taxon>
        <taxon>Nodosilineales</taxon>
        <taxon>Cymatolegaceae</taxon>
        <taxon>Vasconcelosia</taxon>
        <taxon>Vasconcelosia minhoensis</taxon>
    </lineage>
</organism>
<dbReference type="Pfam" id="PF01578">
    <property type="entry name" value="Cytochrom_C_asm"/>
    <property type="match status" value="1"/>
</dbReference>
<dbReference type="AlphaFoldDB" id="A0A8J7A561"/>
<dbReference type="GO" id="GO:0020037">
    <property type="term" value="F:heme binding"/>
    <property type="evidence" value="ECO:0007669"/>
    <property type="project" value="InterPro"/>
</dbReference>
<feature type="transmembrane region" description="Helical" evidence="6">
    <location>
        <begin position="318"/>
        <end position="336"/>
    </location>
</feature>
<evidence type="ECO:0000256" key="4">
    <source>
        <dbReference type="ARBA" id="ARBA00022989"/>
    </source>
</evidence>
<protein>
    <submittedName>
        <fullName evidence="9">Cytochrome c biogenesis protein CcsA</fullName>
    </submittedName>
</protein>
<reference evidence="9" key="1">
    <citation type="submission" date="2020-10" db="EMBL/GenBank/DDBJ databases">
        <authorList>
            <person name="Castelo-Branco R."/>
            <person name="Eusebio N."/>
            <person name="Adriana R."/>
            <person name="Vieira A."/>
            <person name="Brugerolle De Fraissinette N."/>
            <person name="Rezende De Castro R."/>
            <person name="Schneider M.P."/>
            <person name="Vasconcelos V."/>
            <person name="Leao P.N."/>
        </authorList>
    </citation>
    <scope>NUCLEOTIDE SEQUENCE</scope>
    <source>
        <strain evidence="9">LEGE 07310</strain>
    </source>
</reference>
<evidence type="ECO:0000256" key="5">
    <source>
        <dbReference type="ARBA" id="ARBA00023136"/>
    </source>
</evidence>
<feature type="transmembrane region" description="Helical" evidence="6">
    <location>
        <begin position="463"/>
        <end position="481"/>
    </location>
</feature>
<feature type="transmembrane region" description="Helical" evidence="6">
    <location>
        <begin position="258"/>
        <end position="275"/>
    </location>
</feature>
<dbReference type="EMBL" id="JADEXG010000007">
    <property type="protein sequence ID" value="MBE9076577.1"/>
    <property type="molecule type" value="Genomic_DNA"/>
</dbReference>
<dbReference type="InterPro" id="IPR045062">
    <property type="entry name" value="Cyt_c_biogenesis_CcsA/CcmC"/>
</dbReference>
<dbReference type="Proteomes" id="UP000636505">
    <property type="component" value="Unassembled WGS sequence"/>
</dbReference>
<keyword evidence="4 6" id="KW-1133">Transmembrane helix</keyword>
<evidence type="ECO:0000256" key="2">
    <source>
        <dbReference type="ARBA" id="ARBA00022692"/>
    </source>
</evidence>
<dbReference type="InterPro" id="IPR002541">
    <property type="entry name" value="Cyt_c_assembly"/>
</dbReference>
<evidence type="ECO:0000256" key="3">
    <source>
        <dbReference type="ARBA" id="ARBA00022748"/>
    </source>
</evidence>
<evidence type="ECO:0000313" key="10">
    <source>
        <dbReference type="Proteomes" id="UP000636505"/>
    </source>
</evidence>
<evidence type="ECO:0000256" key="7">
    <source>
        <dbReference type="SAM" id="SignalP"/>
    </source>
</evidence>
<accession>A0A8J7A561</accession>
<feature type="transmembrane region" description="Helical" evidence="6">
    <location>
        <begin position="526"/>
        <end position="544"/>
    </location>
</feature>
<evidence type="ECO:0000256" key="6">
    <source>
        <dbReference type="SAM" id="Phobius"/>
    </source>
</evidence>
<keyword evidence="5 6" id="KW-0472">Membrane</keyword>
<evidence type="ECO:0000256" key="1">
    <source>
        <dbReference type="ARBA" id="ARBA00004141"/>
    </source>
</evidence>
<feature type="transmembrane region" description="Helical" evidence="6">
    <location>
        <begin position="488"/>
        <end position="506"/>
    </location>
</feature>
<evidence type="ECO:0000259" key="8">
    <source>
        <dbReference type="Pfam" id="PF01578"/>
    </source>
</evidence>
<feature type="transmembrane region" description="Helical" evidence="6">
    <location>
        <begin position="431"/>
        <end position="451"/>
    </location>
</feature>
<feature type="transmembrane region" description="Helical" evidence="6">
    <location>
        <begin position="341"/>
        <end position="362"/>
    </location>
</feature>
<feature type="transmembrane region" description="Helical" evidence="6">
    <location>
        <begin position="382"/>
        <end position="410"/>
    </location>
</feature>
<feature type="domain" description="Cytochrome c assembly protein" evidence="8">
    <location>
        <begin position="312"/>
        <end position="510"/>
    </location>
</feature>
<keyword evidence="10" id="KW-1185">Reference proteome</keyword>
<comment type="subcellular location">
    <subcellularLocation>
        <location evidence="1">Membrane</location>
        <topology evidence="1">Multi-pass membrane protein</topology>
    </subcellularLocation>
</comment>
<feature type="transmembrane region" description="Helical" evidence="6">
    <location>
        <begin position="280"/>
        <end position="298"/>
    </location>
</feature>
<dbReference type="PANTHER" id="PTHR30071:SF1">
    <property type="entry name" value="CYTOCHROME B_B6 PROTEIN-RELATED"/>
    <property type="match status" value="1"/>
</dbReference>
<keyword evidence="7" id="KW-0732">Signal</keyword>